<reference evidence="2" key="1">
    <citation type="submission" date="2016-10" db="EMBL/GenBank/DDBJ databases">
        <authorList>
            <person name="Varghese N."/>
            <person name="Submissions S."/>
        </authorList>
    </citation>
    <scope>NUCLEOTIDE SEQUENCE [LARGE SCALE GENOMIC DNA]</scope>
    <source>
        <strain evidence="2">CGMCC 1.3431</strain>
    </source>
</reference>
<evidence type="ECO:0000313" key="2">
    <source>
        <dbReference type="Proteomes" id="UP000199150"/>
    </source>
</evidence>
<name>A0A1G4R7I7_9CAUL</name>
<dbReference type="EMBL" id="FMTS01000002">
    <property type="protein sequence ID" value="SCW52822.1"/>
    <property type="molecule type" value="Genomic_DNA"/>
</dbReference>
<accession>A0A1G4R7I7</accession>
<protein>
    <submittedName>
        <fullName evidence="1">Uncharacterized protein</fullName>
    </submittedName>
</protein>
<organism evidence="1 2">
    <name type="scientific">Asticcacaulis taihuensis</name>
    <dbReference type="NCBI Taxonomy" id="260084"/>
    <lineage>
        <taxon>Bacteria</taxon>
        <taxon>Pseudomonadati</taxon>
        <taxon>Pseudomonadota</taxon>
        <taxon>Alphaproteobacteria</taxon>
        <taxon>Caulobacterales</taxon>
        <taxon>Caulobacteraceae</taxon>
        <taxon>Asticcacaulis</taxon>
    </lineage>
</organism>
<keyword evidence="2" id="KW-1185">Reference proteome</keyword>
<proteinExistence type="predicted"/>
<dbReference type="Proteomes" id="UP000199150">
    <property type="component" value="Unassembled WGS sequence"/>
</dbReference>
<dbReference type="OrthoDB" id="7437044at2"/>
<evidence type="ECO:0000313" key="1">
    <source>
        <dbReference type="EMBL" id="SCW52822.1"/>
    </source>
</evidence>
<dbReference type="RefSeq" id="WP_090646285.1">
    <property type="nucleotide sequence ID" value="NZ_CBCRYE010000013.1"/>
</dbReference>
<gene>
    <name evidence="1" type="ORF">SAMN02927928_1638</name>
</gene>
<dbReference type="AlphaFoldDB" id="A0A1G4R7I7"/>
<sequence length="188" mass="20662">MASSFEDIKGDPTRQALGSLQGYAYQIYASTKAWIELKSNETLFLEVAEDYATAVGQAINNVQVKNTGASLTLNSAGARAAIESLVKLTALNPNKCVNLRYLTTAQEGIERSLVDKINGIGGIAYWRRAAQGADIQPLRARLEAMALNEETKSFINVRSDEELRGELVRRLIWDCEQVDLSVLIIAKN</sequence>